<evidence type="ECO:0000259" key="13">
    <source>
        <dbReference type="Pfam" id="PF17900"/>
    </source>
</evidence>
<proteinExistence type="inferred from homology"/>
<feature type="domain" description="Aminopeptidase N-like N-terminal" evidence="13">
    <location>
        <begin position="71"/>
        <end position="257"/>
    </location>
</feature>
<keyword evidence="11" id="KW-0482">Metalloprotease</keyword>
<dbReference type="SUPFAM" id="SSF48371">
    <property type="entry name" value="ARM repeat"/>
    <property type="match status" value="1"/>
</dbReference>
<reference evidence="14" key="1">
    <citation type="submission" date="2023-06" db="EMBL/GenBank/DDBJ databases">
        <title>Cytophagales bacterium Strain LB-30, isolated from soil.</title>
        <authorList>
            <person name="Liu B."/>
        </authorList>
    </citation>
    <scope>NUCLEOTIDE SEQUENCE</scope>
    <source>
        <strain evidence="14">LB-30</strain>
    </source>
</reference>
<dbReference type="SUPFAM" id="SSF55486">
    <property type="entry name" value="Metalloproteases ('zincins'), catalytic domain"/>
    <property type="match status" value="1"/>
</dbReference>
<dbReference type="InterPro" id="IPR001930">
    <property type="entry name" value="Peptidase_M1"/>
</dbReference>
<evidence type="ECO:0000256" key="5">
    <source>
        <dbReference type="ARBA" id="ARBA00015611"/>
    </source>
</evidence>
<comment type="similarity">
    <text evidence="3">Belongs to the peptidase M1 family.</text>
</comment>
<evidence type="ECO:0000256" key="3">
    <source>
        <dbReference type="ARBA" id="ARBA00010136"/>
    </source>
</evidence>
<dbReference type="SUPFAM" id="SSF63737">
    <property type="entry name" value="Leukotriene A4 hydrolase N-terminal domain"/>
    <property type="match status" value="1"/>
</dbReference>
<sequence length="848" mass="97562">MWTHRILIGLSVVLLGMVSCVRPAQVSSAGTYAADSDLEIVEEVEETEALPGDGLYRAERTQYFDLVHTRIDIRFDWAKQHALAEATLQLKPHFYAQDELELDAKGFDIHSVQLIKGENKAPLAYTYDGRVISISLDRSYTRQETLAVVIAYTAKPNELVVQGSEAIQDAKGLYFINPLGEELNKPQQIWTQGETESNSCWFPTIDSPNQKSTQEMYITVEDKFKTLSNGELVYSLKNADGTRTDYWKMEKPHAPYLFMMAIGEFEVVNDTWGEVPLSYWVEPEYKKYAKAIFGNTAEMMTFFSEKLEYPFPWNKYAQVVVRDYVSGAMENTTASVFMDALQVDSSSLMDKHWDYIIAHELFHQWFGDLVTAESWSNLTLNEAFANYSEYLWNEHKYGKAEADYHAREELLQYLDESTTKQVDLIRFYYEDREDMFDSHSYSKGGLILHMLRNYVGEEAFWKSLNTYLTKNAYKKVEAHQLRLAFEETTGEDLNWFFNQWFFASGHPEIVVDHFYQNDSLYVTIEQVQDIDKTPVFILPTWLDVWVDGKKESHYLLLSETVHQFVFPVAAQPQALVFDSKLELVAEIEHQKTISEWLNQYHLSDNALVRNAALEVMMEDSLNAEVPLVFKKALKDDFWANREMAAYYFDSYQGEDASEISALLKTMTVEDTHSAVRAAALSSLVTLTNEGVEEIVKQALQDKSYLVSSSALYTYYTLGFPNASEEIEKKALSKDGNTLLVVGSYYVQSQVTNKGDWFIATLNRLQGGEKYYFLQMFGQYLVNQSGEEKQKGLEAIYQAGLTSNPYYIRMATFQLLTFFQEEAQVPAYIETLKAKETHPEVLDYMSTFE</sequence>
<keyword evidence="7" id="KW-0645">Protease</keyword>
<evidence type="ECO:0000259" key="12">
    <source>
        <dbReference type="Pfam" id="PF01433"/>
    </source>
</evidence>
<dbReference type="Gene3D" id="1.10.390.10">
    <property type="entry name" value="Neutral Protease Domain 2"/>
    <property type="match status" value="1"/>
</dbReference>
<feature type="domain" description="Peptidase M1 membrane alanine aminopeptidase" evidence="12">
    <location>
        <begin position="295"/>
        <end position="500"/>
    </location>
</feature>
<evidence type="ECO:0000256" key="8">
    <source>
        <dbReference type="ARBA" id="ARBA00022723"/>
    </source>
</evidence>
<dbReference type="InterPro" id="IPR045357">
    <property type="entry name" value="Aminopeptidase_N-like_N"/>
</dbReference>
<comment type="catalytic activity">
    <reaction evidence="1">
        <text>Release of an N-terminal amino acid, Xaa-|-Yaa- from a peptide, amide or arylamide. Xaa is preferably Ala, but may be most amino acids including Pro (slow action). When a terminal hydrophobic residue is followed by a prolyl residue, the two may be released as an intact Xaa-Pro dipeptide.</text>
        <dbReference type="EC" id="3.4.11.2"/>
    </reaction>
</comment>
<dbReference type="InterPro" id="IPR050344">
    <property type="entry name" value="Peptidase_M1_aminopeptidases"/>
</dbReference>
<evidence type="ECO:0000313" key="15">
    <source>
        <dbReference type="Proteomes" id="UP001168552"/>
    </source>
</evidence>
<dbReference type="Pfam" id="PF01433">
    <property type="entry name" value="Peptidase_M1"/>
    <property type="match status" value="1"/>
</dbReference>
<dbReference type="RefSeq" id="WP_320004887.1">
    <property type="nucleotide sequence ID" value="NZ_JAUHJS010000006.1"/>
</dbReference>
<dbReference type="CDD" id="cd09603">
    <property type="entry name" value="M1_APN_like"/>
    <property type="match status" value="1"/>
</dbReference>
<keyword evidence="10" id="KW-0862">Zinc</keyword>
<dbReference type="Gene3D" id="2.60.40.1730">
    <property type="entry name" value="tricorn interacting facor f3 domain"/>
    <property type="match status" value="1"/>
</dbReference>
<protein>
    <recommendedName>
        <fullName evidence="5">Aminopeptidase N</fullName>
        <ecNumber evidence="4">3.4.11.2</ecNumber>
    </recommendedName>
</protein>
<evidence type="ECO:0000256" key="1">
    <source>
        <dbReference type="ARBA" id="ARBA00000098"/>
    </source>
</evidence>
<keyword evidence="9 14" id="KW-0378">Hydrolase</keyword>
<evidence type="ECO:0000256" key="7">
    <source>
        <dbReference type="ARBA" id="ARBA00022670"/>
    </source>
</evidence>
<dbReference type="GO" id="GO:0004177">
    <property type="term" value="F:aminopeptidase activity"/>
    <property type="evidence" value="ECO:0007669"/>
    <property type="project" value="UniProtKB-KW"/>
</dbReference>
<dbReference type="PROSITE" id="PS51257">
    <property type="entry name" value="PROKAR_LIPOPROTEIN"/>
    <property type="match status" value="1"/>
</dbReference>
<dbReference type="PANTHER" id="PTHR11533:SF174">
    <property type="entry name" value="PUROMYCIN-SENSITIVE AMINOPEPTIDASE-RELATED"/>
    <property type="match status" value="1"/>
</dbReference>
<evidence type="ECO:0000256" key="6">
    <source>
        <dbReference type="ARBA" id="ARBA00022438"/>
    </source>
</evidence>
<dbReference type="InterPro" id="IPR014782">
    <property type="entry name" value="Peptidase_M1_dom"/>
</dbReference>
<dbReference type="EC" id="3.4.11.2" evidence="4"/>
<evidence type="ECO:0000256" key="9">
    <source>
        <dbReference type="ARBA" id="ARBA00022801"/>
    </source>
</evidence>
<keyword evidence="6 14" id="KW-0031">Aminopeptidase</keyword>
<evidence type="ECO:0000256" key="2">
    <source>
        <dbReference type="ARBA" id="ARBA00001947"/>
    </source>
</evidence>
<keyword evidence="15" id="KW-1185">Reference proteome</keyword>
<evidence type="ECO:0000256" key="4">
    <source>
        <dbReference type="ARBA" id="ARBA00012564"/>
    </source>
</evidence>
<dbReference type="Gene3D" id="1.25.10.10">
    <property type="entry name" value="Leucine-rich Repeat Variant"/>
    <property type="match status" value="1"/>
</dbReference>
<keyword evidence="8" id="KW-0479">Metal-binding</keyword>
<dbReference type="Proteomes" id="UP001168552">
    <property type="component" value="Unassembled WGS sequence"/>
</dbReference>
<dbReference type="PANTHER" id="PTHR11533">
    <property type="entry name" value="PROTEASE M1 ZINC METALLOPROTEASE"/>
    <property type="match status" value="1"/>
</dbReference>
<organism evidence="14 15">
    <name type="scientific">Shiella aurantiaca</name>
    <dbReference type="NCBI Taxonomy" id="3058365"/>
    <lineage>
        <taxon>Bacteria</taxon>
        <taxon>Pseudomonadati</taxon>
        <taxon>Bacteroidota</taxon>
        <taxon>Cytophagia</taxon>
        <taxon>Cytophagales</taxon>
        <taxon>Shiellaceae</taxon>
        <taxon>Shiella</taxon>
    </lineage>
</organism>
<accession>A0ABT8F787</accession>
<dbReference type="InterPro" id="IPR016024">
    <property type="entry name" value="ARM-type_fold"/>
</dbReference>
<evidence type="ECO:0000256" key="11">
    <source>
        <dbReference type="ARBA" id="ARBA00023049"/>
    </source>
</evidence>
<dbReference type="InterPro" id="IPR011989">
    <property type="entry name" value="ARM-like"/>
</dbReference>
<name>A0ABT8F787_9BACT</name>
<dbReference type="InterPro" id="IPR027268">
    <property type="entry name" value="Peptidase_M4/M1_CTD_sf"/>
</dbReference>
<evidence type="ECO:0000256" key="10">
    <source>
        <dbReference type="ARBA" id="ARBA00022833"/>
    </source>
</evidence>
<dbReference type="InterPro" id="IPR042097">
    <property type="entry name" value="Aminopeptidase_N-like_N_sf"/>
</dbReference>
<evidence type="ECO:0000313" key="14">
    <source>
        <dbReference type="EMBL" id="MDN4166351.1"/>
    </source>
</evidence>
<comment type="caution">
    <text evidence="14">The sequence shown here is derived from an EMBL/GenBank/DDBJ whole genome shotgun (WGS) entry which is preliminary data.</text>
</comment>
<dbReference type="Pfam" id="PF17900">
    <property type="entry name" value="Peptidase_M1_N"/>
    <property type="match status" value="1"/>
</dbReference>
<dbReference type="EMBL" id="JAUHJS010000006">
    <property type="protein sequence ID" value="MDN4166351.1"/>
    <property type="molecule type" value="Genomic_DNA"/>
</dbReference>
<gene>
    <name evidence="14" type="ORF">QWY31_12640</name>
</gene>
<comment type="cofactor">
    <cofactor evidence="2">
        <name>Zn(2+)</name>
        <dbReference type="ChEBI" id="CHEBI:29105"/>
    </cofactor>
</comment>
<dbReference type="PRINTS" id="PR00756">
    <property type="entry name" value="ALADIPTASE"/>
</dbReference>